<feature type="domain" description="Phosphatase tensin-type" evidence="5">
    <location>
        <begin position="18"/>
        <end position="312"/>
    </location>
</feature>
<dbReference type="PROSITE" id="PS51181">
    <property type="entry name" value="PPASE_TENSIN"/>
    <property type="match status" value="1"/>
</dbReference>
<dbReference type="PROSITE" id="PS50056">
    <property type="entry name" value="TYR_PHOSPHATASE_2"/>
    <property type="match status" value="1"/>
</dbReference>
<organism evidence="6 7">
    <name type="scientific">Cutaneotrichosporon cavernicola</name>
    <dbReference type="NCBI Taxonomy" id="279322"/>
    <lineage>
        <taxon>Eukaryota</taxon>
        <taxon>Fungi</taxon>
        <taxon>Dikarya</taxon>
        <taxon>Basidiomycota</taxon>
        <taxon>Agaricomycotina</taxon>
        <taxon>Tremellomycetes</taxon>
        <taxon>Trichosporonales</taxon>
        <taxon>Trichosporonaceae</taxon>
        <taxon>Cutaneotrichosporon</taxon>
    </lineage>
</organism>
<dbReference type="GO" id="GO:0048870">
    <property type="term" value="P:cell motility"/>
    <property type="evidence" value="ECO:0007669"/>
    <property type="project" value="TreeGrafter"/>
</dbReference>
<dbReference type="GO" id="GO:0004725">
    <property type="term" value="F:protein tyrosine phosphatase activity"/>
    <property type="evidence" value="ECO:0007669"/>
    <property type="project" value="TreeGrafter"/>
</dbReference>
<dbReference type="InterPro" id="IPR029023">
    <property type="entry name" value="Tensin_phosphatase"/>
</dbReference>
<dbReference type="SUPFAM" id="SSF52799">
    <property type="entry name" value="(Phosphotyrosine protein) phosphatases II"/>
    <property type="match status" value="1"/>
</dbReference>
<dbReference type="KEGG" id="ccac:CcaHIS019_0404150"/>
<dbReference type="InterPro" id="IPR016130">
    <property type="entry name" value="Tyr_Pase_AS"/>
</dbReference>
<dbReference type="RefSeq" id="XP_060456860.1">
    <property type="nucleotide sequence ID" value="XM_060600248.1"/>
</dbReference>
<reference evidence="6" key="1">
    <citation type="journal article" date="2023" name="BMC Genomics">
        <title>Chromosome-level genome assemblies of Cutaneotrichosporon spp. (Trichosporonales, Basidiomycota) reveal imbalanced evolution between nucleotide sequences and chromosome synteny.</title>
        <authorList>
            <person name="Kobayashi Y."/>
            <person name="Kayamori A."/>
            <person name="Aoki K."/>
            <person name="Shiwa Y."/>
            <person name="Matsutani M."/>
            <person name="Fujita N."/>
            <person name="Sugita T."/>
            <person name="Iwasaki W."/>
            <person name="Tanaka N."/>
            <person name="Takashima M."/>
        </authorList>
    </citation>
    <scope>NUCLEOTIDE SEQUENCE</scope>
    <source>
        <strain evidence="6">HIS019</strain>
    </source>
</reference>
<dbReference type="InterPro" id="IPR029021">
    <property type="entry name" value="Prot-tyrosine_phosphatase-like"/>
</dbReference>
<keyword evidence="2" id="KW-0378">Hydrolase</keyword>
<dbReference type="PANTHER" id="PTHR12305:SF81">
    <property type="entry name" value="PHOSPHATIDYLINOSITOL 3,4,5-TRISPHOSPHATE 3-PHOSPHATASE AND DUAL-SPECIFICITY PROTEIN PHOSPHATASE PTEN"/>
    <property type="match status" value="1"/>
</dbReference>
<dbReference type="EMBL" id="AP028215">
    <property type="protein sequence ID" value="BEI91595.1"/>
    <property type="molecule type" value="Genomic_DNA"/>
</dbReference>
<evidence type="ECO:0000259" key="5">
    <source>
        <dbReference type="PROSITE" id="PS51181"/>
    </source>
</evidence>
<name>A0AA48L438_9TREE</name>
<feature type="region of interest" description="Disordered" evidence="3">
    <location>
        <begin position="177"/>
        <end position="225"/>
    </location>
</feature>
<dbReference type="InterPro" id="IPR051281">
    <property type="entry name" value="Dual-spec_lipid-protein_phosph"/>
</dbReference>
<accession>A0AA48L438</accession>
<evidence type="ECO:0000256" key="2">
    <source>
        <dbReference type="ARBA" id="ARBA00022801"/>
    </source>
</evidence>
<keyword evidence="7" id="KW-1185">Reference proteome</keyword>
<dbReference type="GO" id="GO:0042995">
    <property type="term" value="C:cell projection"/>
    <property type="evidence" value="ECO:0007669"/>
    <property type="project" value="TreeGrafter"/>
</dbReference>
<dbReference type="AlphaFoldDB" id="A0AA48L438"/>
<evidence type="ECO:0000259" key="4">
    <source>
        <dbReference type="PROSITE" id="PS50056"/>
    </source>
</evidence>
<dbReference type="GO" id="GO:0005634">
    <property type="term" value="C:nucleus"/>
    <property type="evidence" value="ECO:0007669"/>
    <property type="project" value="TreeGrafter"/>
</dbReference>
<dbReference type="PROSITE" id="PS00383">
    <property type="entry name" value="TYR_PHOSPHATASE_1"/>
    <property type="match status" value="1"/>
</dbReference>
<dbReference type="GO" id="GO:0005829">
    <property type="term" value="C:cytosol"/>
    <property type="evidence" value="ECO:0007669"/>
    <property type="project" value="TreeGrafter"/>
</dbReference>
<dbReference type="PANTHER" id="PTHR12305">
    <property type="entry name" value="PHOSPHATASE WITH HOMOLOGY TO TENSIN"/>
    <property type="match status" value="1"/>
</dbReference>
<dbReference type="Gene3D" id="3.90.190.10">
    <property type="entry name" value="Protein tyrosine phosphatase superfamily"/>
    <property type="match status" value="1"/>
</dbReference>
<dbReference type="EC" id="3.1.3.67" evidence="1"/>
<evidence type="ECO:0000313" key="6">
    <source>
        <dbReference type="EMBL" id="BEI91595.1"/>
    </source>
</evidence>
<dbReference type="GO" id="GO:0051896">
    <property type="term" value="P:regulation of phosphatidylinositol 3-kinase/protein kinase B signal transduction"/>
    <property type="evidence" value="ECO:0007669"/>
    <property type="project" value="TreeGrafter"/>
</dbReference>
<feature type="compositionally biased region" description="Acidic residues" evidence="3">
    <location>
        <begin position="186"/>
        <end position="196"/>
    </location>
</feature>
<gene>
    <name evidence="6" type="primary">TEP1</name>
    <name evidence="6" type="ORF">CcaverHIS019_0404150</name>
</gene>
<dbReference type="GO" id="GO:0005886">
    <property type="term" value="C:plasma membrane"/>
    <property type="evidence" value="ECO:0007669"/>
    <property type="project" value="TreeGrafter"/>
</dbReference>
<evidence type="ECO:0000313" key="7">
    <source>
        <dbReference type="Proteomes" id="UP001233271"/>
    </source>
</evidence>
<proteinExistence type="predicted"/>
<evidence type="ECO:0000256" key="1">
    <source>
        <dbReference type="ARBA" id="ARBA00013015"/>
    </source>
</evidence>
<dbReference type="GeneID" id="85495465"/>
<dbReference type="GO" id="GO:0016314">
    <property type="term" value="F:phosphatidylinositol-3,4,5-trisphosphate 3-phosphatase activity"/>
    <property type="evidence" value="ECO:0007669"/>
    <property type="project" value="UniProtKB-EC"/>
</dbReference>
<dbReference type="Proteomes" id="UP001233271">
    <property type="component" value="Chromosome 4"/>
</dbReference>
<dbReference type="InterPro" id="IPR000387">
    <property type="entry name" value="Tyr_Pase_dom"/>
</dbReference>
<feature type="domain" description="Tyrosine specific protein phosphatases" evidence="4">
    <location>
        <begin position="111"/>
        <end position="147"/>
    </location>
</feature>
<protein>
    <recommendedName>
        <fullName evidence="1">phosphatidylinositol-3,4,5-trisphosphate 3-phosphatase</fullName>
        <ecNumber evidence="1">3.1.3.67</ecNumber>
    </recommendedName>
</protein>
<dbReference type="GO" id="GO:0043491">
    <property type="term" value="P:phosphatidylinositol 3-kinase/protein kinase B signal transduction"/>
    <property type="evidence" value="ECO:0007669"/>
    <property type="project" value="TreeGrafter"/>
</dbReference>
<dbReference type="GO" id="GO:0046856">
    <property type="term" value="P:phosphatidylinositol dephosphorylation"/>
    <property type="evidence" value="ECO:0007669"/>
    <property type="project" value="TreeGrafter"/>
</dbReference>
<sequence length="512" mass="56306">MPLTTYARTLVSGNKARFIDQEADINLDLVYVTDRIIIMGYPAAGVKSLYRNKRDDVLRFLNARHGDKWWIWNLCPQTENAYSSESMGGRVSRYPFPDHNPPPLPLLPLAVREMTAWLARDPENIAIIHCKAGKGRSGTLLVSYLLSLPELPPPPKEGGPHLDDSKVEALKDKIKQKEIRGADDAAPNDETEDVQTEGEVLSEAQGGDSSEEDTVSAPGPKPQLIRHDTHVEPVASPIPDQPKNSYTPIGIGDEELLEAPGQWDRRDGKLDAIFSFHSSRRMKPSTTKARRGVSIASQRRWCRYLHLLFLKKGPVSYLANTGHVRLLSVTLVLKRPHGWQKPLASLVVGGNGGQGKAGATVARYKDEYVAQLRALGGDGEGVEGDITWGGVAGDGVYDNAKMLKVFAKLAPGDVDDKTLVEPGEEDQYNVHHLVPPQEVVLDRGREFRLKLHLGSLPLGWAWLIPAFHLPEPATPGNIVVFDVPRSQLDFPLGPGAAVKRVIIRLEEVDLAS</sequence>
<evidence type="ECO:0000256" key="3">
    <source>
        <dbReference type="SAM" id="MobiDB-lite"/>
    </source>
</evidence>